<reference evidence="1" key="1">
    <citation type="submission" date="2020-10" db="EMBL/GenBank/DDBJ databases">
        <title>Taxonomic study of unclassified bacteria belonging to the class Ktedonobacteria.</title>
        <authorList>
            <person name="Yabe S."/>
            <person name="Wang C.M."/>
            <person name="Zheng Y."/>
            <person name="Sakai Y."/>
            <person name="Cavaletti L."/>
            <person name="Monciardini P."/>
            <person name="Donadio S."/>
        </authorList>
    </citation>
    <scope>NUCLEOTIDE SEQUENCE</scope>
    <source>
        <strain evidence="1">ID150040</strain>
    </source>
</reference>
<accession>A0A8J3IVA7</accession>
<name>A0A8J3IVA7_9CHLR</name>
<evidence type="ECO:0000313" key="2">
    <source>
        <dbReference type="EMBL" id="GHP01233.1"/>
    </source>
</evidence>
<organism evidence="1 3">
    <name type="scientific">Reticulibacter mediterranei</name>
    <dbReference type="NCBI Taxonomy" id="2778369"/>
    <lineage>
        <taxon>Bacteria</taxon>
        <taxon>Bacillati</taxon>
        <taxon>Chloroflexota</taxon>
        <taxon>Ktedonobacteria</taxon>
        <taxon>Ktedonobacterales</taxon>
        <taxon>Reticulibacteraceae</taxon>
        <taxon>Reticulibacter</taxon>
    </lineage>
</organism>
<dbReference type="EMBL" id="BNJK01000004">
    <property type="protein sequence ID" value="GHP01233.1"/>
    <property type="molecule type" value="Genomic_DNA"/>
</dbReference>
<dbReference type="AlphaFoldDB" id="A0A8J3IVA7"/>
<comment type="caution">
    <text evidence="1">The sequence shown here is derived from an EMBL/GenBank/DDBJ whole genome shotgun (WGS) entry which is preliminary data.</text>
</comment>
<dbReference type="Proteomes" id="UP000597444">
    <property type="component" value="Unassembled WGS sequence"/>
</dbReference>
<gene>
    <name evidence="1" type="ORF">KSF_074550</name>
    <name evidence="2" type="ORF">KSF_112800</name>
</gene>
<protein>
    <submittedName>
        <fullName evidence="1">Uncharacterized protein</fullName>
    </submittedName>
</protein>
<keyword evidence="3" id="KW-1185">Reference proteome</keyword>
<proteinExistence type="predicted"/>
<dbReference type="EMBL" id="BNJK01000001">
    <property type="protein sequence ID" value="GHO97407.1"/>
    <property type="molecule type" value="Genomic_DNA"/>
</dbReference>
<evidence type="ECO:0000313" key="1">
    <source>
        <dbReference type="EMBL" id="GHO97407.1"/>
    </source>
</evidence>
<sequence>MGETLAKDRFPMSQPFFGTTHFPLDALYIKTTNILQFDPFEQIPDSFLRIEFWRISRQAFKSSAHLLQ</sequence>
<evidence type="ECO:0000313" key="3">
    <source>
        <dbReference type="Proteomes" id="UP000597444"/>
    </source>
</evidence>